<reference evidence="3 4" key="1">
    <citation type="submission" date="2013-02" db="EMBL/GenBank/DDBJ databases">
        <title>The Genome Sequence of Enterococcus faecium VRE_84.</title>
        <authorList>
            <consortium name="The Broad Institute Genome Sequencing Platform"/>
            <consortium name="The Broad Institute Genome Sequencing Center for Infectious Disease"/>
            <person name="Earl A.M."/>
            <person name="Gilmore M.S."/>
            <person name="Lebreton F."/>
            <person name="Hammerum A.M."/>
            <person name="Jensen L.B."/>
            <person name="Guardabassi L."/>
            <person name="Walker B."/>
            <person name="Young S.K."/>
            <person name="Zeng Q."/>
            <person name="Gargeya S."/>
            <person name="Fitzgerald M."/>
            <person name="Haas B."/>
            <person name="Abouelleil A."/>
            <person name="Alvarado L."/>
            <person name="Arachchi H.M."/>
            <person name="Berlin A.M."/>
            <person name="Chapman S.B."/>
            <person name="Dewar J."/>
            <person name="Goldberg J."/>
            <person name="Griggs A."/>
            <person name="Gujja S."/>
            <person name="Hansen M."/>
            <person name="Howarth C."/>
            <person name="Imamovic A."/>
            <person name="Larimer J."/>
            <person name="McCowan C."/>
            <person name="Murphy C."/>
            <person name="Neiman D."/>
            <person name="Pearson M."/>
            <person name="Priest M."/>
            <person name="Roberts A."/>
            <person name="Saif S."/>
            <person name="Shea T."/>
            <person name="Sisk P."/>
            <person name="Sykes S."/>
            <person name="Wortman J."/>
            <person name="Nusbaum C."/>
            <person name="Birren B."/>
        </authorList>
    </citation>
    <scope>NUCLEOTIDE SEQUENCE [LARGE SCALE GENOMIC DNA]</scope>
    <source>
        <strain evidence="3 4">VRE 84</strain>
    </source>
</reference>
<evidence type="ECO:0000256" key="2">
    <source>
        <dbReference type="SAM" id="Phobius"/>
    </source>
</evidence>
<dbReference type="RefSeq" id="WP_002347151.1">
    <property type="nucleotide sequence ID" value="NZ_KB948123.1"/>
</dbReference>
<feature type="region of interest" description="Disordered" evidence="1">
    <location>
        <begin position="53"/>
        <end position="72"/>
    </location>
</feature>
<sequence>MNNKNTKNTNTNHEKRSFFDKLFKKKKNGKVSILKMIGWIFLAFFIVAVNSSGGDKKEAASKDTTKGSVAKF</sequence>
<proteinExistence type="predicted"/>
<organism evidence="3 4">
    <name type="scientific">Enterococcus faecium EnGen0180</name>
    <dbReference type="NCBI Taxonomy" id="1157475"/>
    <lineage>
        <taxon>Bacteria</taxon>
        <taxon>Bacillati</taxon>
        <taxon>Bacillota</taxon>
        <taxon>Bacilli</taxon>
        <taxon>Lactobacillales</taxon>
        <taxon>Enterococcaceae</taxon>
        <taxon>Enterococcus</taxon>
    </lineage>
</organism>
<feature type="transmembrane region" description="Helical" evidence="2">
    <location>
        <begin position="31"/>
        <end position="49"/>
    </location>
</feature>
<comment type="caution">
    <text evidence="3">The sequence shown here is derived from an EMBL/GenBank/DDBJ whole genome shotgun (WGS) entry which is preliminary data.</text>
</comment>
<keyword evidence="2" id="KW-0812">Transmembrane</keyword>
<feature type="compositionally biased region" description="Basic and acidic residues" evidence="1">
    <location>
        <begin position="54"/>
        <end position="65"/>
    </location>
</feature>
<dbReference type="EMBL" id="AIVF01000019">
    <property type="protein sequence ID" value="EOG26921.1"/>
    <property type="molecule type" value="Genomic_DNA"/>
</dbReference>
<keyword evidence="2" id="KW-1133">Transmembrane helix</keyword>
<dbReference type="Proteomes" id="UP000013834">
    <property type="component" value="Unassembled WGS sequence"/>
</dbReference>
<protein>
    <submittedName>
        <fullName evidence="3">Uncharacterized protein</fullName>
    </submittedName>
</protein>
<gene>
    <name evidence="3" type="ORF">SMG_01330</name>
</gene>
<name>A0A829F6R5_ENTFC</name>
<evidence type="ECO:0000313" key="4">
    <source>
        <dbReference type="Proteomes" id="UP000013834"/>
    </source>
</evidence>
<evidence type="ECO:0000313" key="3">
    <source>
        <dbReference type="EMBL" id="EOG26921.1"/>
    </source>
</evidence>
<keyword evidence="2" id="KW-0472">Membrane</keyword>
<evidence type="ECO:0000256" key="1">
    <source>
        <dbReference type="SAM" id="MobiDB-lite"/>
    </source>
</evidence>
<accession>A0A829F6R5</accession>
<dbReference type="AlphaFoldDB" id="A0A829F6R5"/>